<accession>A0ABU4WDV0</accession>
<organism evidence="1 2">
    <name type="scientific">Candidatus Cetobacterium colombiensis</name>
    <dbReference type="NCBI Taxonomy" id="3073100"/>
    <lineage>
        <taxon>Bacteria</taxon>
        <taxon>Fusobacteriati</taxon>
        <taxon>Fusobacteriota</taxon>
        <taxon>Fusobacteriia</taxon>
        <taxon>Fusobacteriales</taxon>
        <taxon>Fusobacteriaceae</taxon>
        <taxon>Cetobacterium</taxon>
    </lineage>
</organism>
<gene>
    <name evidence="1" type="ORF">RFV38_08735</name>
</gene>
<keyword evidence="2" id="KW-1185">Reference proteome</keyword>
<evidence type="ECO:0000313" key="2">
    <source>
        <dbReference type="Proteomes" id="UP001279681"/>
    </source>
</evidence>
<name>A0ABU4WDV0_9FUSO</name>
<comment type="caution">
    <text evidence="1">The sequence shown here is derived from an EMBL/GenBank/DDBJ whole genome shotgun (WGS) entry which is preliminary data.</text>
</comment>
<dbReference type="EMBL" id="JAVIKH010000011">
    <property type="protein sequence ID" value="MDX8336580.1"/>
    <property type="molecule type" value="Genomic_DNA"/>
</dbReference>
<reference evidence="2" key="1">
    <citation type="submission" date="2023-07" db="EMBL/GenBank/DDBJ databases">
        <authorList>
            <person name="Colorado M.A."/>
            <person name="Villamil L.M."/>
            <person name="Melo J.F."/>
            <person name="Rodriguez J.A."/>
            <person name="Ruiz R.Y."/>
        </authorList>
    </citation>
    <scope>NUCLEOTIDE SEQUENCE [LARGE SCALE GENOMIC DNA]</scope>
    <source>
        <strain evidence="2">C33</strain>
    </source>
</reference>
<proteinExistence type="predicted"/>
<dbReference type="Proteomes" id="UP001279681">
    <property type="component" value="Unassembled WGS sequence"/>
</dbReference>
<evidence type="ECO:0000313" key="1">
    <source>
        <dbReference type="EMBL" id="MDX8336580.1"/>
    </source>
</evidence>
<protein>
    <submittedName>
        <fullName evidence="1">Uncharacterized protein</fullName>
    </submittedName>
</protein>
<dbReference type="RefSeq" id="WP_320313966.1">
    <property type="nucleotide sequence ID" value="NZ_JAVIKH010000011.1"/>
</dbReference>
<sequence>MKKIIALICFSIILGKLSYSNDQNTTTEAPPSVSIPMIPMLPATPTTDTTVDEQENVTEWELEKISTFHLETKVNVIVPLEIITDVEIKALVVDDAKVTVPFELEMNKAPDKKDFYKLNYSETEIDIDSDGAIDTKIYSPTYINEKVVKDNYLVIDGANISKEGVHKKRVYITVELKEEI</sequence>